<keyword evidence="2" id="KW-1185">Reference proteome</keyword>
<evidence type="ECO:0000313" key="2">
    <source>
        <dbReference type="Proteomes" id="UP000708208"/>
    </source>
</evidence>
<protein>
    <submittedName>
        <fullName evidence="1">Uncharacterized protein</fullName>
    </submittedName>
</protein>
<proteinExistence type="predicted"/>
<organism evidence="1 2">
    <name type="scientific">Allacma fusca</name>
    <dbReference type="NCBI Taxonomy" id="39272"/>
    <lineage>
        <taxon>Eukaryota</taxon>
        <taxon>Metazoa</taxon>
        <taxon>Ecdysozoa</taxon>
        <taxon>Arthropoda</taxon>
        <taxon>Hexapoda</taxon>
        <taxon>Collembola</taxon>
        <taxon>Symphypleona</taxon>
        <taxon>Sminthuridae</taxon>
        <taxon>Allacma</taxon>
    </lineage>
</organism>
<evidence type="ECO:0000313" key="1">
    <source>
        <dbReference type="EMBL" id="CAG7831337.1"/>
    </source>
</evidence>
<name>A0A8J2LJI0_9HEXA</name>
<dbReference type="EMBL" id="CAJVCH010560047">
    <property type="protein sequence ID" value="CAG7831337.1"/>
    <property type="molecule type" value="Genomic_DNA"/>
</dbReference>
<gene>
    <name evidence="1" type="ORF">AFUS01_LOCUS41085</name>
</gene>
<dbReference type="AlphaFoldDB" id="A0A8J2LJI0"/>
<sequence>MGTMWRTTLVDILPFHLDTLTPPMVFIDNYIGQVEQHFDTTITISISLSGAALKSSYQIVMCTSEFSEWNYPQICPSLMEGDARTRKLPARLSEWRVWRIIPNLNTNSE</sequence>
<accession>A0A8J2LJI0</accession>
<comment type="caution">
    <text evidence="1">The sequence shown here is derived from an EMBL/GenBank/DDBJ whole genome shotgun (WGS) entry which is preliminary data.</text>
</comment>
<reference evidence="1" key="1">
    <citation type="submission" date="2021-06" db="EMBL/GenBank/DDBJ databases">
        <authorList>
            <person name="Hodson N. C."/>
            <person name="Mongue J. A."/>
            <person name="Jaron S. K."/>
        </authorList>
    </citation>
    <scope>NUCLEOTIDE SEQUENCE</scope>
</reference>
<dbReference type="Proteomes" id="UP000708208">
    <property type="component" value="Unassembled WGS sequence"/>
</dbReference>